<protein>
    <submittedName>
        <fullName evidence="2">Uncharacterized protein</fullName>
    </submittedName>
</protein>
<evidence type="ECO:0000313" key="2">
    <source>
        <dbReference type="EMBL" id="EJW04334.1"/>
    </source>
</evidence>
<dbReference type="Proteomes" id="UP000003163">
    <property type="component" value="Unassembled WGS sequence"/>
</dbReference>
<keyword evidence="1" id="KW-0472">Membrane</keyword>
<organism evidence="2 3">
    <name type="scientific">Edhazardia aedis (strain USNM 41457)</name>
    <name type="common">Microsporidian parasite</name>
    <dbReference type="NCBI Taxonomy" id="1003232"/>
    <lineage>
        <taxon>Eukaryota</taxon>
        <taxon>Fungi</taxon>
        <taxon>Fungi incertae sedis</taxon>
        <taxon>Microsporidia</taxon>
        <taxon>Edhazardia</taxon>
    </lineage>
</organism>
<evidence type="ECO:0000256" key="1">
    <source>
        <dbReference type="SAM" id="Phobius"/>
    </source>
</evidence>
<dbReference type="VEuPathDB" id="MicrosporidiaDB:EDEG_01400"/>
<dbReference type="AlphaFoldDB" id="J9D9Z2"/>
<dbReference type="EMBL" id="AFBI03000020">
    <property type="protein sequence ID" value="EJW04334.1"/>
    <property type="molecule type" value="Genomic_DNA"/>
</dbReference>
<comment type="caution">
    <text evidence="2">The sequence shown here is derived from an EMBL/GenBank/DDBJ whole genome shotgun (WGS) entry which is preliminary data.</text>
</comment>
<sequence>MTSTGTNMMKKYKIKKIAIFFSLTWPLCGIITYLVVKLHNYNLKKSGSSLTVAIKRYTNNIPTFNIGRIETITDSNPVEPVEPVIPKPPSAENVKSIIVDYSQNPPHIFNSVYLEQNIEKYSKHQTVIITDFLDLPVKQRIDKFKPPKKDRNKLYVFPNFYYETVMS</sequence>
<keyword evidence="1" id="KW-0812">Transmembrane</keyword>
<reference evidence="2 3" key="1">
    <citation type="submission" date="2011-08" db="EMBL/GenBank/DDBJ databases">
        <authorList>
            <person name="Liu Z.J."/>
            <person name="Shi F.L."/>
            <person name="Lu J.Q."/>
            <person name="Li M."/>
            <person name="Wang Z.L."/>
        </authorList>
    </citation>
    <scope>NUCLEOTIDE SEQUENCE [LARGE SCALE GENOMIC DNA]</scope>
    <source>
        <strain evidence="2 3">USNM 41457</strain>
    </source>
</reference>
<gene>
    <name evidence="2" type="ORF">EDEG_01400</name>
</gene>
<name>J9D9Z2_EDHAE</name>
<proteinExistence type="predicted"/>
<reference evidence="3" key="2">
    <citation type="submission" date="2015-07" db="EMBL/GenBank/DDBJ databases">
        <title>Contrasting host-pathogen interactions and genome evolution in two generalist and specialist microsporidian pathogens of mosquitoes.</title>
        <authorList>
            <consortium name="The Broad Institute Genomics Platform"/>
            <consortium name="The Broad Institute Genome Sequencing Center for Infectious Disease"/>
            <person name="Cuomo C.A."/>
            <person name="Sanscrainte N.D."/>
            <person name="Goldberg J.M."/>
            <person name="Heiman D."/>
            <person name="Young S."/>
            <person name="Zeng Q."/>
            <person name="Becnel J.J."/>
            <person name="Birren B.W."/>
        </authorList>
    </citation>
    <scope>NUCLEOTIDE SEQUENCE [LARGE SCALE GENOMIC DNA]</scope>
    <source>
        <strain evidence="3">USNM 41457</strain>
    </source>
</reference>
<feature type="transmembrane region" description="Helical" evidence="1">
    <location>
        <begin position="17"/>
        <end position="36"/>
    </location>
</feature>
<keyword evidence="1" id="KW-1133">Transmembrane helix</keyword>
<dbReference type="InParanoid" id="J9D9Z2"/>
<evidence type="ECO:0000313" key="3">
    <source>
        <dbReference type="Proteomes" id="UP000003163"/>
    </source>
</evidence>
<keyword evidence="3" id="KW-1185">Reference proteome</keyword>
<dbReference type="HOGENOM" id="CLU_1594509_0_0_1"/>
<accession>J9D9Z2</accession>